<dbReference type="GO" id="GO:0004332">
    <property type="term" value="F:fructose-bisphosphate aldolase activity"/>
    <property type="evidence" value="ECO:0007669"/>
    <property type="project" value="InterPro"/>
</dbReference>
<dbReference type="Proteomes" id="UP000476934">
    <property type="component" value="Unassembled WGS sequence"/>
</dbReference>
<reference evidence="2 4" key="2">
    <citation type="submission" date="2020-02" db="EMBL/GenBank/DDBJ databases">
        <authorList>
            <person name="Feng H."/>
        </authorList>
    </citation>
    <scope>NUCLEOTIDE SEQUENCE [LARGE SCALE GENOMIC DNA]</scope>
    <source>
        <strain evidence="2 4">Gsoil 114</strain>
    </source>
</reference>
<dbReference type="PANTHER" id="PTHR47916">
    <property type="entry name" value="FRUCTOSE-BISPHOSPHATE ALDOLASE CLASS 1"/>
    <property type="match status" value="1"/>
</dbReference>
<dbReference type="SUPFAM" id="SSF51569">
    <property type="entry name" value="Aldolase"/>
    <property type="match status" value="1"/>
</dbReference>
<evidence type="ECO:0000313" key="4">
    <source>
        <dbReference type="Proteomes" id="UP000476934"/>
    </source>
</evidence>
<name>A0A0A6Y236_9BACI</name>
<protein>
    <submittedName>
        <fullName evidence="1">Phospho-2-dehydro-3-deoxyheptonate aldolase</fullName>
    </submittedName>
</protein>
<dbReference type="AlphaFoldDB" id="A0A0A6Y236"/>
<reference evidence="2 4" key="3">
    <citation type="submission" date="2020-03" db="EMBL/GenBank/DDBJ databases">
        <title>Bacillus aquiflavi sp. nov., isolated from yellow water of strong flavor Chinese baijiu in Yibin region of China.</title>
        <authorList>
            <person name="Xie J."/>
        </authorList>
    </citation>
    <scope>NUCLEOTIDE SEQUENCE [LARGE SCALE GENOMIC DNA]</scope>
    <source>
        <strain evidence="2 4">Gsoil 114</strain>
    </source>
</reference>
<keyword evidence="4" id="KW-1185">Reference proteome</keyword>
<dbReference type="EMBL" id="JRUN01000007">
    <property type="protein sequence ID" value="KHD86307.1"/>
    <property type="molecule type" value="Genomic_DNA"/>
</dbReference>
<dbReference type="InterPro" id="IPR002915">
    <property type="entry name" value="DeoC/FbaB/LacD_aldolase"/>
</dbReference>
<evidence type="ECO:0000313" key="1">
    <source>
        <dbReference type="EMBL" id="KHD86307.1"/>
    </source>
</evidence>
<dbReference type="OrthoDB" id="5915071at2"/>
<accession>A0A0A6Y236</accession>
<dbReference type="RefSeq" id="WP_035353410.1">
    <property type="nucleotide sequence ID" value="NZ_JAAIWK010000011.1"/>
</dbReference>
<dbReference type="SMART" id="SM01133">
    <property type="entry name" value="DeoC"/>
    <property type="match status" value="1"/>
</dbReference>
<dbReference type="Pfam" id="PF01791">
    <property type="entry name" value="DeoC"/>
    <property type="match status" value="1"/>
</dbReference>
<proteinExistence type="predicted"/>
<sequence>MFKARRMSRIFSDDGKSIILALDGYSFSAETSGIDKTIGMLSELVENGVDAVIVSYGTAKIYCDVLANVPMLVRADLSTSLFDASVPGTTKLLSVEDALKMGADGIVSMTFPGGENEANSHRIAWEIAKAADDWNMPFMCETLPYGYHVTSKQSNQIEKIAAGARLGTELGADMIKTRFTGEQGDAEIIKAAKCPVFALGGPKAENIFAYFTFVKHCIDVGAKGVAIGRNITQSPNPIGMAAGLNTIIHKNGTAEEAFKVYEAHFQHAN</sequence>
<dbReference type="InterPro" id="IPR013785">
    <property type="entry name" value="Aldolase_TIM"/>
</dbReference>
<dbReference type="InterPro" id="IPR041720">
    <property type="entry name" value="FbaB-like"/>
</dbReference>
<reference evidence="1 3" key="1">
    <citation type="submission" date="2014-10" db="EMBL/GenBank/DDBJ databases">
        <title>Draft genome of phytase producing Bacillus ginsengihumi strain M2.11.</title>
        <authorList>
            <person name="Toymentseva A."/>
            <person name="Boulygina E.A."/>
            <person name="Kazakov S.V."/>
            <person name="Kayumov I."/>
            <person name="Suleimanova A.D."/>
            <person name="Mardanova A.M."/>
            <person name="Maria S.N."/>
            <person name="Sergey M.Y."/>
            <person name="Sharipova M.R."/>
        </authorList>
    </citation>
    <scope>NUCLEOTIDE SEQUENCE [LARGE SCALE GENOMIC DNA]</scope>
    <source>
        <strain evidence="1 3">M2.11</strain>
    </source>
</reference>
<dbReference type="PANTHER" id="PTHR47916:SF1">
    <property type="entry name" value="3-HYDROXY-5-PHOSPHONOOXYPENTANE-2,4-DIONE THIOLASE"/>
    <property type="match status" value="1"/>
</dbReference>
<evidence type="ECO:0000313" key="2">
    <source>
        <dbReference type="EMBL" id="NEY20008.1"/>
    </source>
</evidence>
<dbReference type="PIRSF" id="PIRSF038992">
    <property type="entry name" value="Aldolase_Ia"/>
    <property type="match status" value="1"/>
</dbReference>
<comment type="caution">
    <text evidence="1">The sequence shown here is derived from an EMBL/GenBank/DDBJ whole genome shotgun (WGS) entry which is preliminary data.</text>
</comment>
<evidence type="ECO:0000313" key="3">
    <source>
        <dbReference type="Proteomes" id="UP000030588"/>
    </source>
</evidence>
<organism evidence="1 3">
    <name type="scientific">Heyndrickxia ginsengihumi</name>
    <dbReference type="NCBI Taxonomy" id="363870"/>
    <lineage>
        <taxon>Bacteria</taxon>
        <taxon>Bacillati</taxon>
        <taxon>Bacillota</taxon>
        <taxon>Bacilli</taxon>
        <taxon>Bacillales</taxon>
        <taxon>Bacillaceae</taxon>
        <taxon>Heyndrickxia</taxon>
    </lineage>
</organism>
<dbReference type="InterPro" id="IPR050456">
    <property type="entry name" value="DeoC/FbaB_aldolase"/>
</dbReference>
<dbReference type="Gene3D" id="3.20.20.70">
    <property type="entry name" value="Aldolase class I"/>
    <property type="match status" value="1"/>
</dbReference>
<dbReference type="EMBL" id="JAAIWK010000011">
    <property type="protein sequence ID" value="NEY20008.1"/>
    <property type="molecule type" value="Genomic_DNA"/>
</dbReference>
<dbReference type="STRING" id="363870.NG54_03885"/>
<gene>
    <name evidence="2" type="ORF">G4D61_08515</name>
    <name evidence="1" type="ORF">NG54_03885</name>
</gene>
<dbReference type="Proteomes" id="UP000030588">
    <property type="component" value="Unassembled WGS sequence"/>
</dbReference>